<dbReference type="EMBL" id="CAJNOL010001784">
    <property type="protein sequence ID" value="CAF1418415.1"/>
    <property type="molecule type" value="Genomic_DNA"/>
</dbReference>
<dbReference type="PANTHER" id="PTHR23065:SF15">
    <property type="entry name" value="AT02057P"/>
    <property type="match status" value="1"/>
</dbReference>
<dbReference type="EMBL" id="CAJNOH010000370">
    <property type="protein sequence ID" value="CAF1017566.1"/>
    <property type="molecule type" value="Genomic_DNA"/>
</dbReference>
<dbReference type="GO" id="GO:0048268">
    <property type="term" value="P:clathrin coat assembly"/>
    <property type="evidence" value="ECO:0007669"/>
    <property type="project" value="TreeGrafter"/>
</dbReference>
<dbReference type="PROSITE" id="PS51072">
    <property type="entry name" value="MHD"/>
    <property type="match status" value="1"/>
</dbReference>
<dbReference type="InterPro" id="IPR018808">
    <property type="entry name" value="Muniscin_C"/>
</dbReference>
<dbReference type="InterPro" id="IPR036168">
    <property type="entry name" value="AP2_Mu_C_sf"/>
</dbReference>
<feature type="compositionally biased region" description="Low complexity" evidence="6">
    <location>
        <begin position="471"/>
        <end position="491"/>
    </location>
</feature>
<dbReference type="Proteomes" id="UP000663870">
    <property type="component" value="Unassembled WGS sequence"/>
</dbReference>
<keyword evidence="4" id="KW-0168">Coated pit</keyword>
<dbReference type="InterPro" id="IPR031160">
    <property type="entry name" value="F_BAR_dom"/>
</dbReference>
<evidence type="ECO:0000256" key="5">
    <source>
        <dbReference type="PROSITE-ProRule" id="PRU01077"/>
    </source>
</evidence>
<dbReference type="InterPro" id="IPR028565">
    <property type="entry name" value="MHD"/>
</dbReference>
<evidence type="ECO:0000313" key="9">
    <source>
        <dbReference type="EMBL" id="CAF1017566.1"/>
    </source>
</evidence>
<evidence type="ECO:0000313" key="10">
    <source>
        <dbReference type="EMBL" id="CAF1418415.1"/>
    </source>
</evidence>
<keyword evidence="2" id="KW-0254">Endocytosis</keyword>
<evidence type="ECO:0008006" key="13">
    <source>
        <dbReference type="Google" id="ProtNLM"/>
    </source>
</evidence>
<reference evidence="9" key="1">
    <citation type="submission" date="2021-02" db="EMBL/GenBank/DDBJ databases">
        <authorList>
            <person name="Nowell W R."/>
        </authorList>
    </citation>
    <scope>NUCLEOTIDE SEQUENCE</scope>
</reference>
<dbReference type="InterPro" id="IPR027267">
    <property type="entry name" value="AH/BAR_dom_sf"/>
</dbReference>
<dbReference type="Pfam" id="PF22699">
    <property type="entry name" value="GMIP-like_FCH"/>
    <property type="match status" value="1"/>
</dbReference>
<evidence type="ECO:0000256" key="6">
    <source>
        <dbReference type="SAM" id="MobiDB-lite"/>
    </source>
</evidence>
<feature type="region of interest" description="Disordered" evidence="6">
    <location>
        <begin position="451"/>
        <end position="503"/>
    </location>
</feature>
<gene>
    <name evidence="10" type="ORF">JXQ802_LOCUS35706</name>
    <name evidence="9" type="ORF">PYM288_LOCUS15440</name>
</gene>
<feature type="region of interest" description="Disordered" evidence="6">
    <location>
        <begin position="154"/>
        <end position="176"/>
    </location>
</feature>
<proteinExistence type="predicted"/>
<feature type="compositionally biased region" description="Polar residues" evidence="6">
    <location>
        <begin position="538"/>
        <end position="571"/>
    </location>
</feature>
<keyword evidence="4" id="KW-0472">Membrane</keyword>
<evidence type="ECO:0000259" key="8">
    <source>
        <dbReference type="PROSITE" id="PS51741"/>
    </source>
</evidence>
<evidence type="ECO:0000313" key="12">
    <source>
        <dbReference type="Proteomes" id="UP000663870"/>
    </source>
</evidence>
<comment type="subcellular location">
    <subcellularLocation>
        <location evidence="1">Membrane</location>
        <location evidence="1">Clathrin-coated pit</location>
        <topology evidence="1">Peripheral membrane protein</topology>
        <orientation evidence="1">Cytoplasmic side</orientation>
    </subcellularLocation>
</comment>
<evidence type="ECO:0000313" key="11">
    <source>
        <dbReference type="Proteomes" id="UP000663854"/>
    </source>
</evidence>
<evidence type="ECO:0000256" key="2">
    <source>
        <dbReference type="ARBA" id="ARBA00022583"/>
    </source>
</evidence>
<dbReference type="GO" id="GO:0005905">
    <property type="term" value="C:clathrin-coated pit"/>
    <property type="evidence" value="ECO:0007669"/>
    <property type="project" value="UniProtKB-SubCell"/>
</dbReference>
<feature type="compositionally biased region" description="Polar residues" evidence="6">
    <location>
        <begin position="157"/>
        <end position="176"/>
    </location>
</feature>
<comment type="caution">
    <text evidence="9">The sequence shown here is derived from an EMBL/GenBank/DDBJ whole genome shotgun (WGS) entry which is preliminary data.</text>
</comment>
<evidence type="ECO:0000259" key="7">
    <source>
        <dbReference type="PROSITE" id="PS51072"/>
    </source>
</evidence>
<keyword evidence="3 5" id="KW-0175">Coiled coil</keyword>
<feature type="region of interest" description="Disordered" evidence="6">
    <location>
        <begin position="719"/>
        <end position="741"/>
    </location>
</feature>
<feature type="domain" description="MHD" evidence="7">
    <location>
        <begin position="1008"/>
        <end position="1295"/>
    </location>
</feature>
<feature type="domain" description="F-BAR" evidence="8">
    <location>
        <begin position="2"/>
        <end position="285"/>
    </location>
</feature>
<sequence length="1315" mass="148070">MVHWRDTFWGEGNRGFEVLSTNVKNGGIAIEEFQRFLNENLQYESTYCKNLSRLQSQLLKVQHVGTFTPIWHSIRDLLEKIASAHSTTVTYYQDLLREIHNYHDSYIKKVKTSVQKDPDIARTADLISQLNNALNTVNKAKEQYHSIGLDYERTKRSGNNLTNGSSTPVPQDNNTTSSLAQTALNTLTSSTRQIERLEKKFRQSHDDYRTSIEKYNSLRNEFEKRFYEACTKFQDFEGEHVEKMLAFALNYSEILKRNNEQTGLAQNEFAEKIKQFTGNDLIEAFVEQKKTGVERPVPVQFEEIDNIKTSINLTNSTNLPSSITPDSSGCLPDELINFDPPDTINVPSFQAHFPVSSPTISSGWPSTTNMKQSDSNRVHHHYYKFLHALASTSSLGHQYLSNNNQTMSPIFNTPPMSLSNPNNPLARLQETNTEQASNPFDVKIRRPAFKVGFWPSNRKDKKEKKADKKTSNNSKTTKTAQLQQQHQQQNQQHDETGSVNSQNSAFETNDINKMMGSIDGLDQISSNRTKNKCPTPEPYTQSSPTIPNSNINRPVCQSTIPFSTSTLRKSISSSDSSDDDDDDFPISKIQFKINPTTQKTPIAEENDETNIINVMRLVDKNIGHFATYSRAAGRKPPDMSKSTSSGLIGTKIPPPPLPSRQTPSMSTSVTTDNIGQSSAFPLSSPRTSLTNTYDGFELRSKSMSVATSHQETILPAPVHPRSMTMDTESKKPTSIPLTDDDTEVANSFPVDSPTNKTAPFIIPRPPRTRQTPHNNFSSFYHSSENNLSIIQPYEYKINVKKSKSDLINFKSNIIFQEKYSSKKIFQIRLSIIACIRSIWKISIKRTPIIFRKISPLSIRHKIPITTKTSLGFSTNQTEKIITNNLTKQISIYSFHTARESLSNVSLNDTESIHSLHSTSMNNITLKIINNHSSEFPPRLIPPSNIKLWCRTRTYSDEQQQPTVSSVGPSIANGRMTPFTGPNSQSFSNSLITSTDQRISPLTIGASDQIPIAVAFQETIHVMMTGDDQTKWKIRILGDMLVSFPAAILNLLVNPSPILNTLEFRLQNLNKVENIIANPQLITSNQSIEESSDGPTYTFNMSALSNILRNLQEKNRSLPFFNFGILKYEVKHAGISNIPIQVSSQWTRTFDTISVNINYRFNSSALPESIRLVNDVVTFYTIITDGQQINQSIPMAEWSSAEHKLSWKVPYIFDGSGSLTATIMTTQSTTDSNENDQQPKPLTASSIVHVQFLAENALFSSINFEFACRGYRVSLLKKKICSGKYQSEPDQNEPLHFFKRPSLDQNRMSLSTSLVA</sequence>
<dbReference type="InterPro" id="IPR054713">
    <property type="entry name" value="GMIP/FCHO2-like_FCH"/>
</dbReference>
<evidence type="ECO:0000256" key="4">
    <source>
        <dbReference type="ARBA" id="ARBA00023176"/>
    </source>
</evidence>
<feature type="compositionally biased region" description="Polar residues" evidence="6">
    <location>
        <begin position="659"/>
        <end position="669"/>
    </location>
</feature>
<dbReference type="GO" id="GO:0030136">
    <property type="term" value="C:clathrin-coated vesicle"/>
    <property type="evidence" value="ECO:0007669"/>
    <property type="project" value="TreeGrafter"/>
</dbReference>
<dbReference type="Proteomes" id="UP000663854">
    <property type="component" value="Unassembled WGS sequence"/>
</dbReference>
<keyword evidence="12" id="KW-1185">Reference proteome</keyword>
<accession>A0A814I645</accession>
<evidence type="ECO:0000256" key="3">
    <source>
        <dbReference type="ARBA" id="ARBA00023054"/>
    </source>
</evidence>
<protein>
    <recommendedName>
        <fullName evidence="13">MHD domain-containing protein</fullName>
    </recommendedName>
</protein>
<organism evidence="9 11">
    <name type="scientific">Rotaria sordida</name>
    <dbReference type="NCBI Taxonomy" id="392033"/>
    <lineage>
        <taxon>Eukaryota</taxon>
        <taxon>Metazoa</taxon>
        <taxon>Spiralia</taxon>
        <taxon>Gnathifera</taxon>
        <taxon>Rotifera</taxon>
        <taxon>Eurotatoria</taxon>
        <taxon>Bdelloidea</taxon>
        <taxon>Philodinida</taxon>
        <taxon>Philodinidae</taxon>
        <taxon>Rotaria</taxon>
    </lineage>
</organism>
<dbReference type="GO" id="GO:0072583">
    <property type="term" value="P:clathrin-dependent endocytosis"/>
    <property type="evidence" value="ECO:0007669"/>
    <property type="project" value="TreeGrafter"/>
</dbReference>
<name>A0A814I645_9BILA</name>
<dbReference type="Pfam" id="PF10291">
    <property type="entry name" value="muHD"/>
    <property type="match status" value="1"/>
</dbReference>
<dbReference type="PROSITE" id="PS51741">
    <property type="entry name" value="F_BAR"/>
    <property type="match status" value="1"/>
</dbReference>
<dbReference type="Gene3D" id="1.20.1270.60">
    <property type="entry name" value="Arfaptin homology (AH) domain/BAR domain"/>
    <property type="match status" value="1"/>
</dbReference>
<dbReference type="SUPFAM" id="SSF103657">
    <property type="entry name" value="BAR/IMD domain-like"/>
    <property type="match status" value="1"/>
</dbReference>
<feature type="region of interest" description="Disordered" evidence="6">
    <location>
        <begin position="631"/>
        <end position="669"/>
    </location>
</feature>
<dbReference type="PANTHER" id="PTHR23065">
    <property type="entry name" value="PROLINE-SERINE-THREONINE PHOSPHATASE INTERACTING PROTEIN 1"/>
    <property type="match status" value="1"/>
</dbReference>
<evidence type="ECO:0000256" key="1">
    <source>
        <dbReference type="ARBA" id="ARBA00004283"/>
    </source>
</evidence>
<feature type="compositionally biased region" description="Basic and acidic residues" evidence="6">
    <location>
        <begin position="457"/>
        <end position="470"/>
    </location>
</feature>
<dbReference type="GO" id="GO:0005886">
    <property type="term" value="C:plasma membrane"/>
    <property type="evidence" value="ECO:0007669"/>
    <property type="project" value="TreeGrafter"/>
</dbReference>
<feature type="region of interest" description="Disordered" evidence="6">
    <location>
        <begin position="517"/>
        <end position="586"/>
    </location>
</feature>
<dbReference type="SUPFAM" id="SSF49447">
    <property type="entry name" value="Second domain of Mu2 adaptin subunit (ap50) of ap2 adaptor"/>
    <property type="match status" value="1"/>
</dbReference>